<evidence type="ECO:0000256" key="1">
    <source>
        <dbReference type="ARBA" id="ARBA00022614"/>
    </source>
</evidence>
<gene>
    <name evidence="4" type="ORF">TSUD_296560</name>
</gene>
<dbReference type="OrthoDB" id="1434704at2759"/>
<feature type="domain" description="C-JID" evidence="3">
    <location>
        <begin position="71"/>
        <end position="137"/>
    </location>
</feature>
<evidence type="ECO:0000313" key="5">
    <source>
        <dbReference type="Proteomes" id="UP000242715"/>
    </source>
</evidence>
<sequence length="201" mass="23184">MLAGFAIEYRTNVNPMRCTHLFLNLSNECQFQWMLVLDDCDELQEIKGIPPCIRMLPKQVLQEARKTWFCLPRAKIPEWFNHQSSVGLSISFWFHNKFPAIALCVVSPSTFPAIALCAVSPLTLDDFRRRCVRVIINGNTFFYQHGSKIVEPCKVDFGFPFMNSGIHVLNEKSSMKDTRFTIPENDANIVFTLDVEVYHFI</sequence>
<accession>A0A2Z6LUK6</accession>
<name>A0A2Z6LUK6_TRISU</name>
<keyword evidence="1" id="KW-0433">Leucine-rich repeat</keyword>
<reference evidence="5" key="1">
    <citation type="journal article" date="2017" name="Front. Plant Sci.">
        <title>Climate Clever Clovers: New Paradigm to Reduce the Environmental Footprint of Ruminants by Breeding Low Methanogenic Forages Utilizing Haplotype Variation.</title>
        <authorList>
            <person name="Kaur P."/>
            <person name="Appels R."/>
            <person name="Bayer P.E."/>
            <person name="Keeble-Gagnere G."/>
            <person name="Wang J."/>
            <person name="Hirakawa H."/>
            <person name="Shirasawa K."/>
            <person name="Vercoe P."/>
            <person name="Stefanova K."/>
            <person name="Durmic Z."/>
            <person name="Nichols P."/>
            <person name="Revell C."/>
            <person name="Isobe S.N."/>
            <person name="Edwards D."/>
            <person name="Erskine W."/>
        </authorList>
    </citation>
    <scope>NUCLEOTIDE SEQUENCE [LARGE SCALE GENOMIC DNA]</scope>
    <source>
        <strain evidence="5">cv. Daliak</strain>
    </source>
</reference>
<dbReference type="Pfam" id="PF20160">
    <property type="entry name" value="C-JID"/>
    <property type="match status" value="1"/>
</dbReference>
<dbReference type="InterPro" id="IPR045344">
    <property type="entry name" value="C-JID"/>
</dbReference>
<evidence type="ECO:0000313" key="4">
    <source>
        <dbReference type="EMBL" id="GAU22536.1"/>
    </source>
</evidence>
<dbReference type="AlphaFoldDB" id="A0A2Z6LUK6"/>
<dbReference type="Proteomes" id="UP000242715">
    <property type="component" value="Unassembled WGS sequence"/>
</dbReference>
<protein>
    <recommendedName>
        <fullName evidence="3">C-JID domain-containing protein</fullName>
    </recommendedName>
</protein>
<evidence type="ECO:0000259" key="3">
    <source>
        <dbReference type="Pfam" id="PF20160"/>
    </source>
</evidence>
<organism evidence="4 5">
    <name type="scientific">Trifolium subterraneum</name>
    <name type="common">Subterranean clover</name>
    <dbReference type="NCBI Taxonomy" id="3900"/>
    <lineage>
        <taxon>Eukaryota</taxon>
        <taxon>Viridiplantae</taxon>
        <taxon>Streptophyta</taxon>
        <taxon>Embryophyta</taxon>
        <taxon>Tracheophyta</taxon>
        <taxon>Spermatophyta</taxon>
        <taxon>Magnoliopsida</taxon>
        <taxon>eudicotyledons</taxon>
        <taxon>Gunneridae</taxon>
        <taxon>Pentapetalae</taxon>
        <taxon>rosids</taxon>
        <taxon>fabids</taxon>
        <taxon>Fabales</taxon>
        <taxon>Fabaceae</taxon>
        <taxon>Papilionoideae</taxon>
        <taxon>50 kb inversion clade</taxon>
        <taxon>NPAAA clade</taxon>
        <taxon>Hologalegina</taxon>
        <taxon>IRL clade</taxon>
        <taxon>Trifolieae</taxon>
        <taxon>Trifolium</taxon>
    </lineage>
</organism>
<dbReference type="EMBL" id="DF973248">
    <property type="protein sequence ID" value="GAU22536.1"/>
    <property type="molecule type" value="Genomic_DNA"/>
</dbReference>
<keyword evidence="5" id="KW-1185">Reference proteome</keyword>
<evidence type="ECO:0000256" key="2">
    <source>
        <dbReference type="ARBA" id="ARBA00022737"/>
    </source>
</evidence>
<proteinExistence type="predicted"/>
<keyword evidence="2" id="KW-0677">Repeat</keyword>